<accession>A0A2P8GQ51</accession>
<dbReference type="Proteomes" id="UP000240978">
    <property type="component" value="Unassembled WGS sequence"/>
</dbReference>
<dbReference type="AlphaFoldDB" id="A0A2P8GQ51"/>
<dbReference type="RefSeq" id="WP_262509980.1">
    <property type="nucleotide sequence ID" value="NZ_PYGK01000001.1"/>
</dbReference>
<organism evidence="2 3">
    <name type="scientific">Chitinophaga ginsengisoli</name>
    <dbReference type="NCBI Taxonomy" id="363837"/>
    <lineage>
        <taxon>Bacteria</taxon>
        <taxon>Pseudomonadati</taxon>
        <taxon>Bacteroidota</taxon>
        <taxon>Chitinophagia</taxon>
        <taxon>Chitinophagales</taxon>
        <taxon>Chitinophagaceae</taxon>
        <taxon>Chitinophaga</taxon>
    </lineage>
</organism>
<keyword evidence="3" id="KW-1185">Reference proteome</keyword>
<dbReference type="EMBL" id="PYGK01000001">
    <property type="protein sequence ID" value="PSL36096.1"/>
    <property type="molecule type" value="Genomic_DNA"/>
</dbReference>
<protein>
    <submittedName>
        <fullName evidence="2">Uncharacterized protein</fullName>
    </submittedName>
</protein>
<name>A0A2P8GQ51_9BACT</name>
<gene>
    <name evidence="2" type="ORF">CLV42_101865</name>
</gene>
<evidence type="ECO:0000313" key="3">
    <source>
        <dbReference type="Proteomes" id="UP000240978"/>
    </source>
</evidence>
<comment type="caution">
    <text evidence="2">The sequence shown here is derived from an EMBL/GenBank/DDBJ whole genome shotgun (WGS) entry which is preliminary data.</text>
</comment>
<evidence type="ECO:0000256" key="1">
    <source>
        <dbReference type="SAM" id="SignalP"/>
    </source>
</evidence>
<feature type="chain" id="PRO_5015180169" evidence="1">
    <location>
        <begin position="20"/>
        <end position="41"/>
    </location>
</feature>
<sequence>MKKTKILVAMLAFMFGAGAAVSVNAKSSVSAISYGWIDRNG</sequence>
<keyword evidence="1" id="KW-0732">Signal</keyword>
<feature type="signal peptide" evidence="1">
    <location>
        <begin position="1"/>
        <end position="19"/>
    </location>
</feature>
<proteinExistence type="predicted"/>
<reference evidence="2 3" key="1">
    <citation type="submission" date="2018-03" db="EMBL/GenBank/DDBJ databases">
        <title>Genomic Encyclopedia of Archaeal and Bacterial Type Strains, Phase II (KMG-II): from individual species to whole genera.</title>
        <authorList>
            <person name="Goeker M."/>
        </authorList>
    </citation>
    <scope>NUCLEOTIDE SEQUENCE [LARGE SCALE GENOMIC DNA]</scope>
    <source>
        <strain evidence="2 3">DSM 18107</strain>
    </source>
</reference>
<evidence type="ECO:0000313" key="2">
    <source>
        <dbReference type="EMBL" id="PSL36096.1"/>
    </source>
</evidence>